<sequence length="51" mass="5747">MPFPRIKGAVIRLIQAGKYGSLAASNPIEGYGERQQCLTEGLEQRWKQDIQ</sequence>
<name>A0ABU1H437_9GAMM</name>
<dbReference type="Proteomes" id="UP001254564">
    <property type="component" value="Unassembled WGS sequence"/>
</dbReference>
<gene>
    <name evidence="1" type="ORF">QC823_08685</name>
</gene>
<dbReference type="EMBL" id="JARWAN010000012">
    <property type="protein sequence ID" value="MDR5899063.1"/>
    <property type="molecule type" value="Genomic_DNA"/>
</dbReference>
<reference evidence="1 2" key="1">
    <citation type="submission" date="2023-04" db="EMBL/GenBank/DDBJ databases">
        <title>A long-awaited taxogenomic arrangement of the family Halomonadaceae.</title>
        <authorList>
            <person name="De La Haba R."/>
            <person name="Chuvochina M."/>
            <person name="Wittouck S."/>
            <person name="Arahal D.R."/>
            <person name="Sanchez-Porro C."/>
            <person name="Hugenholtz P."/>
            <person name="Ventosa A."/>
        </authorList>
    </citation>
    <scope>NUCLEOTIDE SEQUENCE [LARGE SCALE GENOMIC DNA]</scope>
    <source>
        <strain evidence="1 2">DSM 21020</strain>
    </source>
</reference>
<evidence type="ECO:0000313" key="1">
    <source>
        <dbReference type="EMBL" id="MDR5899063.1"/>
    </source>
</evidence>
<accession>A0ABU1H437</accession>
<protein>
    <submittedName>
        <fullName evidence="1">Uncharacterized protein</fullName>
    </submittedName>
</protein>
<evidence type="ECO:0000313" key="2">
    <source>
        <dbReference type="Proteomes" id="UP001254564"/>
    </source>
</evidence>
<dbReference type="RefSeq" id="WP_309655954.1">
    <property type="nucleotide sequence ID" value="NZ_JARWAN010000012.1"/>
</dbReference>
<keyword evidence="2" id="KW-1185">Reference proteome</keyword>
<comment type="caution">
    <text evidence="1">The sequence shown here is derived from an EMBL/GenBank/DDBJ whole genome shotgun (WGS) entry which is preliminary data.</text>
</comment>
<organism evidence="1 2">
    <name type="scientific">Vreelandella vilamensis</name>
    <dbReference type="NCBI Taxonomy" id="531309"/>
    <lineage>
        <taxon>Bacteria</taxon>
        <taxon>Pseudomonadati</taxon>
        <taxon>Pseudomonadota</taxon>
        <taxon>Gammaproteobacteria</taxon>
        <taxon>Oceanospirillales</taxon>
        <taxon>Halomonadaceae</taxon>
        <taxon>Vreelandella</taxon>
    </lineage>
</organism>
<proteinExistence type="predicted"/>